<dbReference type="EMBL" id="BMJO01000001">
    <property type="protein sequence ID" value="GGE41254.1"/>
    <property type="molecule type" value="Genomic_DNA"/>
</dbReference>
<reference evidence="3" key="4">
    <citation type="submission" date="2024-05" db="EMBL/GenBank/DDBJ databases">
        <authorList>
            <person name="Sun Q."/>
            <person name="Zhou Y."/>
        </authorList>
    </citation>
    <scope>NUCLEOTIDE SEQUENCE</scope>
    <source>
        <strain evidence="3">CGMCC 1.15644</strain>
    </source>
</reference>
<name>A0A4V2S0C9_9SPHI</name>
<evidence type="ECO:0000256" key="2">
    <source>
        <dbReference type="SAM" id="Phobius"/>
    </source>
</evidence>
<reference evidence="3" key="1">
    <citation type="journal article" date="2014" name="Int. J. Syst. Evol. Microbiol.">
        <title>Complete genome of a new Firmicutes species belonging to the dominant human colonic microbiota ('Ruminococcus bicirculans') reveals two chromosomes and a selective capacity to utilize plant glucans.</title>
        <authorList>
            <consortium name="NISC Comparative Sequencing Program"/>
            <person name="Wegmann U."/>
            <person name="Louis P."/>
            <person name="Goesmann A."/>
            <person name="Henrissat B."/>
            <person name="Duncan S.H."/>
            <person name="Flint H.J."/>
        </authorList>
    </citation>
    <scope>NUCLEOTIDE SEQUENCE</scope>
    <source>
        <strain evidence="3">CGMCC 1.15644</strain>
    </source>
</reference>
<feature type="transmembrane region" description="Helical" evidence="2">
    <location>
        <begin position="430"/>
        <end position="452"/>
    </location>
</feature>
<protein>
    <submittedName>
        <fullName evidence="4">Uncharacterized protein</fullName>
    </submittedName>
</protein>
<keyword evidence="2" id="KW-0812">Transmembrane</keyword>
<sequence length="499" mass="57682">MEELSAFKKTIRNLLVEKIGILTDSDQTHLKKQAQTLGLDNRQFSALLQEIHLSVNWDALRDERQGRDRVVRPIHIFGIEVRSLEKLGEVLYKNQVKALKYLEDVVFLKENVTYLSHQNVDLAMEMMELHSSERNSEKRFLKICYQLNAELPFKVGEETFSNVKELLDHGWMGHDFFSEIYNKFAAGHLQIWIHRRFNDLITLLPAGESFQDFLYFVYTIEPDYPFYVENELFLQPGDLVTKARKDASFWLPLLATFDHGFLSIWLERRGMGEIISKFQKYAAELRAVEKKSEDLSRNLVQKLLEVFAPEMEVPDLSAAVEELSFLNIQNKPLFHPIVVRLNNKGFVRATVSFDRDVPGVWISPKNLTLSDLEGKESVTFHLNVDPSKLIKDHLYMLSLKIQTDYQSIHIPIALKTVFPMRAFMLCLLRYGGLGAAFFCIIRLLIAGAYSGNGWLKPQLVWDNISAQVPSNHLVYILIFIIAILVPLLAWPRIKKIEQI</sequence>
<dbReference type="EMBL" id="SLWO01000001">
    <property type="protein sequence ID" value="TCO31226.1"/>
    <property type="molecule type" value="Genomic_DNA"/>
</dbReference>
<evidence type="ECO:0000256" key="1">
    <source>
        <dbReference type="SAM" id="Coils"/>
    </source>
</evidence>
<dbReference type="AlphaFoldDB" id="A0A4V2S0C9"/>
<keyword evidence="1" id="KW-0175">Coiled coil</keyword>
<feature type="transmembrane region" description="Helical" evidence="2">
    <location>
        <begin position="472"/>
        <end position="490"/>
    </location>
</feature>
<proteinExistence type="predicted"/>
<reference evidence="6" key="2">
    <citation type="journal article" date="2019" name="Int. J. Syst. Evol. Microbiol.">
        <title>The Global Catalogue of Microorganisms (GCM) 10K type strain sequencing project: providing services to taxonomists for standard genome sequencing and annotation.</title>
        <authorList>
            <consortium name="The Broad Institute Genomics Platform"/>
            <consortium name="The Broad Institute Genome Sequencing Center for Infectious Disease"/>
            <person name="Wu L."/>
            <person name="Ma J."/>
        </authorList>
    </citation>
    <scope>NUCLEOTIDE SEQUENCE [LARGE SCALE GENOMIC DNA]</scope>
    <source>
        <strain evidence="6">CGMCC 1.15644</strain>
    </source>
</reference>
<comment type="caution">
    <text evidence="4">The sequence shown here is derived from an EMBL/GenBank/DDBJ whole genome shotgun (WGS) entry which is preliminary data.</text>
</comment>
<keyword evidence="2" id="KW-1133">Transmembrane helix</keyword>
<dbReference type="Proteomes" id="UP000622648">
    <property type="component" value="Unassembled WGS sequence"/>
</dbReference>
<evidence type="ECO:0000313" key="3">
    <source>
        <dbReference type="EMBL" id="GGE41254.1"/>
    </source>
</evidence>
<organism evidence="4 5">
    <name type="scientific">Pedobacter psychrotolerans</name>
    <dbReference type="NCBI Taxonomy" id="1843235"/>
    <lineage>
        <taxon>Bacteria</taxon>
        <taxon>Pseudomonadati</taxon>
        <taxon>Bacteroidota</taxon>
        <taxon>Sphingobacteriia</taxon>
        <taxon>Sphingobacteriales</taxon>
        <taxon>Sphingobacteriaceae</taxon>
        <taxon>Pedobacter</taxon>
    </lineage>
</organism>
<evidence type="ECO:0000313" key="4">
    <source>
        <dbReference type="EMBL" id="TCO31226.1"/>
    </source>
</evidence>
<evidence type="ECO:0000313" key="6">
    <source>
        <dbReference type="Proteomes" id="UP000622648"/>
    </source>
</evidence>
<keyword evidence="2" id="KW-0472">Membrane</keyword>
<keyword evidence="6" id="KW-1185">Reference proteome</keyword>
<feature type="coiled-coil region" evidence="1">
    <location>
        <begin position="278"/>
        <end position="305"/>
    </location>
</feature>
<accession>A0A4V2S0C9</accession>
<evidence type="ECO:0000313" key="5">
    <source>
        <dbReference type="Proteomes" id="UP000295684"/>
    </source>
</evidence>
<dbReference type="Proteomes" id="UP000295684">
    <property type="component" value="Unassembled WGS sequence"/>
</dbReference>
<gene>
    <name evidence="4" type="ORF">EV200_101674</name>
    <name evidence="3" type="ORF">GCM10011413_03930</name>
</gene>
<reference evidence="4 5" key="3">
    <citation type="submission" date="2019-03" db="EMBL/GenBank/DDBJ databases">
        <title>Genomic Encyclopedia of Type Strains, Phase IV (KMG-IV): sequencing the most valuable type-strain genomes for metagenomic binning, comparative biology and taxonomic classification.</title>
        <authorList>
            <person name="Goeker M."/>
        </authorList>
    </citation>
    <scope>NUCLEOTIDE SEQUENCE [LARGE SCALE GENOMIC DNA]</scope>
    <source>
        <strain evidence="4 5">DSM 103236</strain>
    </source>
</reference>
<dbReference type="RefSeq" id="WP_132529363.1">
    <property type="nucleotide sequence ID" value="NZ_BMJO01000001.1"/>
</dbReference>
<dbReference type="OrthoDB" id="910911at2"/>